<keyword evidence="5" id="KW-1185">Reference proteome</keyword>
<keyword evidence="3" id="KW-0472">Membrane</keyword>
<evidence type="ECO:0000313" key="4">
    <source>
        <dbReference type="EMBL" id="EEU47951.1"/>
    </source>
</evidence>
<feature type="transmembrane region" description="Helical" evidence="3">
    <location>
        <begin position="12"/>
        <end position="32"/>
    </location>
</feature>
<keyword evidence="3" id="KW-1133">Transmembrane helix</keyword>
<dbReference type="RefSeq" id="XP_003053664.1">
    <property type="nucleotide sequence ID" value="XM_003053618.1"/>
</dbReference>
<name>C7YHQ1_FUSV7</name>
<dbReference type="Proteomes" id="UP000005206">
    <property type="component" value="Chromosome 1"/>
</dbReference>
<dbReference type="VEuPathDB" id="FungiDB:NECHADRAFT_75049"/>
<dbReference type="OrthoDB" id="5095952at2759"/>
<dbReference type="HOGENOM" id="CLU_976919_0_0_1"/>
<keyword evidence="1" id="KW-0175">Coiled coil</keyword>
<evidence type="ECO:0000313" key="5">
    <source>
        <dbReference type="Proteomes" id="UP000005206"/>
    </source>
</evidence>
<dbReference type="EMBL" id="GG698896">
    <property type="protein sequence ID" value="EEU47951.1"/>
    <property type="molecule type" value="Genomic_DNA"/>
</dbReference>
<organism evidence="4 5">
    <name type="scientific">Fusarium vanettenii (strain ATCC MYA-4622 / CBS 123669 / FGSC 9596 / NRRL 45880 / 77-13-4)</name>
    <name type="common">Fusarium solani subsp. pisi</name>
    <dbReference type="NCBI Taxonomy" id="660122"/>
    <lineage>
        <taxon>Eukaryota</taxon>
        <taxon>Fungi</taxon>
        <taxon>Dikarya</taxon>
        <taxon>Ascomycota</taxon>
        <taxon>Pezizomycotina</taxon>
        <taxon>Sordariomycetes</taxon>
        <taxon>Hypocreomycetidae</taxon>
        <taxon>Hypocreales</taxon>
        <taxon>Nectriaceae</taxon>
        <taxon>Fusarium</taxon>
        <taxon>Fusarium solani species complex</taxon>
        <taxon>Fusarium vanettenii</taxon>
    </lineage>
</organism>
<accession>C7YHQ1</accession>
<keyword evidence="3" id="KW-0812">Transmembrane</keyword>
<dbReference type="InParanoid" id="C7YHQ1"/>
<gene>
    <name evidence="4" type="ORF">NECHADRAFT_75049</name>
</gene>
<feature type="region of interest" description="Disordered" evidence="2">
    <location>
        <begin position="173"/>
        <end position="285"/>
    </location>
</feature>
<feature type="coiled-coil region" evidence="1">
    <location>
        <begin position="66"/>
        <end position="127"/>
    </location>
</feature>
<dbReference type="KEGG" id="nhe:NECHADRAFT_75049"/>
<evidence type="ECO:0000256" key="3">
    <source>
        <dbReference type="SAM" id="Phobius"/>
    </source>
</evidence>
<sequence length="285" mass="31695">MEDSELVFWKVLFYVALGLVGALLLVCSCLLGGRHYKDEAIKDAEKFSRTLQHQAQLWEQERDRREREYELRLEEQRHKNAAFQQNSEIRDDMDDVMEENRVLREQKDALSQRNEQLAQESSRLRMENAGLTVQISQAKRPGQEVGPGFGLKSGLELRPGPERVVSVVNVENVEPGLPRNPSSTLFGSGLPPGSTYSLEAAVQNGSDSPGSHYSLPPTSEPGSPERTELPPSPSDDGQDPNKLNPASGSKQRNTWSGVEDSVSSRPVHEGKEWEPAAPGQRRLSN</sequence>
<feature type="compositionally biased region" description="Polar residues" evidence="2">
    <location>
        <begin position="244"/>
        <end position="264"/>
    </location>
</feature>
<proteinExistence type="predicted"/>
<evidence type="ECO:0000256" key="2">
    <source>
        <dbReference type="SAM" id="MobiDB-lite"/>
    </source>
</evidence>
<dbReference type="AlphaFoldDB" id="C7YHQ1"/>
<evidence type="ECO:0000256" key="1">
    <source>
        <dbReference type="SAM" id="Coils"/>
    </source>
</evidence>
<reference evidence="4 5" key="1">
    <citation type="journal article" date="2009" name="PLoS Genet.">
        <title>The genome of Nectria haematococca: contribution of supernumerary chromosomes to gene expansion.</title>
        <authorList>
            <person name="Coleman J.J."/>
            <person name="Rounsley S.D."/>
            <person name="Rodriguez-Carres M."/>
            <person name="Kuo A."/>
            <person name="Wasmann C.C."/>
            <person name="Grimwood J."/>
            <person name="Schmutz J."/>
            <person name="Taga M."/>
            <person name="White G.J."/>
            <person name="Zhou S."/>
            <person name="Schwartz D.C."/>
            <person name="Freitag M."/>
            <person name="Ma L.J."/>
            <person name="Danchin E.G."/>
            <person name="Henrissat B."/>
            <person name="Coutinho P.M."/>
            <person name="Nelson D.R."/>
            <person name="Straney D."/>
            <person name="Napoli C.A."/>
            <person name="Barker B.M."/>
            <person name="Gribskov M."/>
            <person name="Rep M."/>
            <person name="Kroken S."/>
            <person name="Molnar I."/>
            <person name="Rensing C."/>
            <person name="Kennell J.C."/>
            <person name="Zamora J."/>
            <person name="Farman M.L."/>
            <person name="Selker E.U."/>
            <person name="Salamov A."/>
            <person name="Shapiro H."/>
            <person name="Pangilinan J."/>
            <person name="Lindquist E."/>
            <person name="Lamers C."/>
            <person name="Grigoriev I.V."/>
            <person name="Geiser D.M."/>
            <person name="Covert S.F."/>
            <person name="Temporini E."/>
            <person name="Vanetten H.D."/>
        </authorList>
    </citation>
    <scope>NUCLEOTIDE SEQUENCE [LARGE SCALE GENOMIC DNA]</scope>
    <source>
        <strain evidence="5">ATCC MYA-4622 / CBS 123669 / FGSC 9596 / NRRL 45880 / 77-13-4</strain>
    </source>
</reference>
<protein>
    <submittedName>
        <fullName evidence="4">Uncharacterized protein</fullName>
    </submittedName>
</protein>
<dbReference type="GeneID" id="9664622"/>
<feature type="compositionally biased region" description="Polar residues" evidence="2">
    <location>
        <begin position="203"/>
        <end position="221"/>
    </location>
</feature>